<sequence>MPRQLLPIPVTYSKAVTKASLETLVHPNEEKYKILEKMAAANIATYGEVKSLTERARSIGISRQVCPFASI</sequence>
<organism evidence="1 2">
    <name type="scientific">Paenibacillus alvei</name>
    <name type="common">Bacillus alvei</name>
    <dbReference type="NCBI Taxonomy" id="44250"/>
    <lineage>
        <taxon>Bacteria</taxon>
        <taxon>Bacillati</taxon>
        <taxon>Bacillota</taxon>
        <taxon>Bacilli</taxon>
        <taxon>Bacillales</taxon>
        <taxon>Paenibacillaceae</taxon>
        <taxon>Paenibacillus</taxon>
    </lineage>
</organism>
<comment type="caution">
    <text evidence="1">The sequence shown here is derived from an EMBL/GenBank/DDBJ whole genome shotgun (WGS) entry which is preliminary data.</text>
</comment>
<evidence type="ECO:0000313" key="2">
    <source>
        <dbReference type="Proteomes" id="UP000552038"/>
    </source>
</evidence>
<proteinExistence type="predicted"/>
<name>A0AAP7DJB0_PAEAL</name>
<dbReference type="AlphaFoldDB" id="A0AAP7DJB0"/>
<dbReference type="EMBL" id="JABFOR010000014">
    <property type="protein sequence ID" value="NOJ71496.1"/>
    <property type="molecule type" value="Genomic_DNA"/>
</dbReference>
<reference evidence="1 2" key="1">
    <citation type="submission" date="2020-05" db="EMBL/GenBank/DDBJ databases">
        <title>Whole genome sequencing and identification of novel metabolites from Paenibacillus alvei strain JR949.</title>
        <authorList>
            <person name="Rajendhran J."/>
            <person name="Sree Pranav P."/>
            <person name="Mahalakshmi B."/>
            <person name="Karthikeyan R."/>
        </authorList>
    </citation>
    <scope>NUCLEOTIDE SEQUENCE [LARGE SCALE GENOMIC DNA]</scope>
    <source>
        <strain evidence="1 2">JR949</strain>
    </source>
</reference>
<dbReference type="Proteomes" id="UP000552038">
    <property type="component" value="Unassembled WGS sequence"/>
</dbReference>
<accession>A0AAP7DJB0</accession>
<gene>
    <name evidence="1" type="ORF">HMI46_13100</name>
</gene>
<protein>
    <submittedName>
        <fullName evidence="1">Uncharacterized protein</fullName>
    </submittedName>
</protein>
<evidence type="ECO:0000313" key="1">
    <source>
        <dbReference type="EMBL" id="NOJ71496.1"/>
    </source>
</evidence>